<evidence type="ECO:0000256" key="5">
    <source>
        <dbReference type="ARBA" id="ARBA00051793"/>
    </source>
</evidence>
<reference evidence="11" key="1">
    <citation type="submission" date="2015-08" db="EMBL/GenBank/DDBJ databases">
        <authorList>
            <person name="Varghese N."/>
        </authorList>
    </citation>
    <scope>NUCLEOTIDE SEQUENCE [LARGE SCALE GENOMIC DNA]</scope>
    <source>
        <strain evidence="11">DSM 23407</strain>
    </source>
</reference>
<evidence type="ECO:0000256" key="2">
    <source>
        <dbReference type="ARBA" id="ARBA00022490"/>
    </source>
</evidence>
<dbReference type="FunFam" id="3.40.250.10:FF:000001">
    <property type="entry name" value="Sulfurtransferase"/>
    <property type="match status" value="1"/>
</dbReference>
<dbReference type="NCBIfam" id="NF008557">
    <property type="entry name" value="PRK11493.1"/>
    <property type="match status" value="1"/>
</dbReference>
<dbReference type="EC" id="2.8.1.2" evidence="6"/>
<dbReference type="OrthoDB" id="9781034at2"/>
<evidence type="ECO:0000313" key="10">
    <source>
        <dbReference type="EMBL" id="CUA98179.1"/>
    </source>
</evidence>
<keyword evidence="4" id="KW-0677">Repeat</keyword>
<dbReference type="PROSITE" id="PS00380">
    <property type="entry name" value="RHODANESE_1"/>
    <property type="match status" value="1"/>
</dbReference>
<comment type="catalytic activity">
    <reaction evidence="5">
        <text>2-oxo-3-sulfanylpropanoate + [thioredoxin]-dithiol = [thioredoxin]-disulfide + hydrogen sulfide + pyruvate + H(+)</text>
        <dbReference type="Rhea" id="RHEA:21740"/>
        <dbReference type="Rhea" id="RHEA-COMP:10698"/>
        <dbReference type="Rhea" id="RHEA-COMP:10700"/>
        <dbReference type="ChEBI" id="CHEBI:15361"/>
        <dbReference type="ChEBI" id="CHEBI:15378"/>
        <dbReference type="ChEBI" id="CHEBI:29919"/>
        <dbReference type="ChEBI" id="CHEBI:29950"/>
        <dbReference type="ChEBI" id="CHEBI:50058"/>
        <dbReference type="ChEBI" id="CHEBI:57678"/>
        <dbReference type="EC" id="2.8.1.2"/>
    </reaction>
    <physiologicalReaction direction="left-to-right" evidence="5">
        <dbReference type="Rhea" id="RHEA:21741"/>
    </physiologicalReaction>
</comment>
<keyword evidence="11" id="KW-1185">Reference proteome</keyword>
<dbReference type="EMBL" id="CYHE01000009">
    <property type="protein sequence ID" value="CUA98179.1"/>
    <property type="molecule type" value="Genomic_DNA"/>
</dbReference>
<evidence type="ECO:0000256" key="1">
    <source>
        <dbReference type="ARBA" id="ARBA00004496"/>
    </source>
</evidence>
<dbReference type="PANTHER" id="PTHR11364:SF27">
    <property type="entry name" value="SULFURTRANSFERASE"/>
    <property type="match status" value="1"/>
</dbReference>
<feature type="domain" description="Rhodanese" evidence="9">
    <location>
        <begin position="164"/>
        <end position="278"/>
    </location>
</feature>
<evidence type="ECO:0000256" key="7">
    <source>
        <dbReference type="ARBA" id="ARBA00070833"/>
    </source>
</evidence>
<comment type="subcellular location">
    <subcellularLocation>
        <location evidence="1">Cytoplasm</location>
    </subcellularLocation>
</comment>
<proteinExistence type="predicted"/>
<dbReference type="RefSeq" id="WP_055456268.1">
    <property type="nucleotide sequence ID" value="NZ_CYHE01000009.1"/>
</dbReference>
<feature type="domain" description="Rhodanese" evidence="9">
    <location>
        <begin position="17"/>
        <end position="134"/>
    </location>
</feature>
<evidence type="ECO:0000256" key="6">
    <source>
        <dbReference type="ARBA" id="ARBA00066832"/>
    </source>
</evidence>
<dbReference type="SUPFAM" id="SSF52821">
    <property type="entry name" value="Rhodanese/Cell cycle control phosphatase"/>
    <property type="match status" value="2"/>
</dbReference>
<dbReference type="GO" id="GO:0016784">
    <property type="term" value="F:3-mercaptopyruvate sulfurtransferase activity"/>
    <property type="evidence" value="ECO:0007669"/>
    <property type="project" value="UniProtKB-EC"/>
</dbReference>
<keyword evidence="10" id="KW-0670">Pyruvate</keyword>
<gene>
    <name evidence="10" type="ORF">Ga0061067_10937</name>
</gene>
<dbReference type="FunFam" id="3.40.250.10:FF:000015">
    <property type="entry name" value="Sulfurtransferase"/>
    <property type="match status" value="1"/>
</dbReference>
<keyword evidence="3 10" id="KW-0808">Transferase</keyword>
<protein>
    <recommendedName>
        <fullName evidence="7">3-mercaptopyruvate sulfurtransferase</fullName>
        <ecNumber evidence="6">2.8.1.2</ecNumber>
    </recommendedName>
    <alternativeName>
        <fullName evidence="8">Rhodanese-like protein</fullName>
    </alternativeName>
</protein>
<dbReference type="GO" id="GO:0005737">
    <property type="term" value="C:cytoplasm"/>
    <property type="evidence" value="ECO:0007669"/>
    <property type="project" value="UniProtKB-SubCell"/>
</dbReference>
<accession>A0A0K6I4V0</accession>
<dbReference type="PROSITE" id="PS50206">
    <property type="entry name" value="RHODANESE_3"/>
    <property type="match status" value="2"/>
</dbReference>
<evidence type="ECO:0000313" key="11">
    <source>
        <dbReference type="Proteomes" id="UP000183900"/>
    </source>
</evidence>
<organism evidence="10 11">
    <name type="scientific">Pannonibacter indicus</name>
    <dbReference type="NCBI Taxonomy" id="466044"/>
    <lineage>
        <taxon>Bacteria</taxon>
        <taxon>Pseudomonadati</taxon>
        <taxon>Pseudomonadota</taxon>
        <taxon>Alphaproteobacteria</taxon>
        <taxon>Hyphomicrobiales</taxon>
        <taxon>Stappiaceae</taxon>
        <taxon>Pannonibacter</taxon>
    </lineage>
</organism>
<sequence length="280" mass="30083">MNRPPLVTTEWLASRLTAPDVLVLDASMHLPGTGRDANAEYLAEHIPGAIRFDIDAIADKASPLPHMLPQPAAFSSMMRKLGVGDGMTLVFYDTAGIYSAPRGWWMLKTMGAERVFILDGGLPKWKAEGRPVEDGKVTRPERHFTARLHNGAVTDIDAMRAIVDSGSRQVLDARAGARFRAEVKEPRDGLRSGHMPGAFSTPFTELLNADGTMKSSEALSQVFLDAGVDLSRPVTTSCGSGVTAAVVTLALTLLGHKDLSLYDGSWTEWGSLPDTPVVTG</sequence>
<dbReference type="SMART" id="SM00450">
    <property type="entry name" value="RHOD"/>
    <property type="match status" value="2"/>
</dbReference>
<dbReference type="Pfam" id="PF00581">
    <property type="entry name" value="Rhodanese"/>
    <property type="match status" value="2"/>
</dbReference>
<dbReference type="InterPro" id="IPR045078">
    <property type="entry name" value="TST/MPST-like"/>
</dbReference>
<evidence type="ECO:0000259" key="9">
    <source>
        <dbReference type="PROSITE" id="PS50206"/>
    </source>
</evidence>
<evidence type="ECO:0000256" key="4">
    <source>
        <dbReference type="ARBA" id="ARBA00022737"/>
    </source>
</evidence>
<name>A0A0K6I4V0_9HYPH</name>
<dbReference type="InterPro" id="IPR036873">
    <property type="entry name" value="Rhodanese-like_dom_sf"/>
</dbReference>
<dbReference type="InterPro" id="IPR001763">
    <property type="entry name" value="Rhodanese-like_dom"/>
</dbReference>
<dbReference type="Proteomes" id="UP000183900">
    <property type="component" value="Unassembled WGS sequence"/>
</dbReference>
<dbReference type="Gene3D" id="3.40.250.10">
    <property type="entry name" value="Rhodanese-like domain"/>
    <property type="match status" value="2"/>
</dbReference>
<dbReference type="InterPro" id="IPR001307">
    <property type="entry name" value="Thiosulphate_STrfase_CS"/>
</dbReference>
<evidence type="ECO:0000256" key="3">
    <source>
        <dbReference type="ARBA" id="ARBA00022679"/>
    </source>
</evidence>
<dbReference type="PANTHER" id="PTHR11364">
    <property type="entry name" value="THIOSULFATE SULFERTANSFERASE"/>
    <property type="match status" value="1"/>
</dbReference>
<dbReference type="CDD" id="cd01449">
    <property type="entry name" value="TST_Repeat_2"/>
    <property type="match status" value="1"/>
</dbReference>
<evidence type="ECO:0000256" key="8">
    <source>
        <dbReference type="ARBA" id="ARBA00078354"/>
    </source>
</evidence>
<dbReference type="GO" id="GO:0004792">
    <property type="term" value="F:thiosulfate-cyanide sulfurtransferase activity"/>
    <property type="evidence" value="ECO:0007669"/>
    <property type="project" value="InterPro"/>
</dbReference>
<dbReference type="AlphaFoldDB" id="A0A0K6I4V0"/>
<dbReference type="CDD" id="cd01448">
    <property type="entry name" value="TST_Repeat_1"/>
    <property type="match status" value="1"/>
</dbReference>
<keyword evidence="2" id="KW-0963">Cytoplasm</keyword>